<evidence type="ECO:0000313" key="2">
    <source>
        <dbReference type="EMBL" id="MBC8359878.1"/>
    </source>
</evidence>
<protein>
    <submittedName>
        <fullName evidence="2">Type II toxin-antitoxin system VapC family toxin</fullName>
    </submittedName>
</protein>
<dbReference type="AlphaFoldDB" id="A0A8J6NST3"/>
<gene>
    <name evidence="2" type="ORF">H8E23_00580</name>
</gene>
<dbReference type="InterPro" id="IPR002716">
    <property type="entry name" value="PIN_dom"/>
</dbReference>
<name>A0A8J6NST3_9BACT</name>
<dbReference type="InterPro" id="IPR029060">
    <property type="entry name" value="PIN-like_dom_sf"/>
</dbReference>
<dbReference type="PANTHER" id="PTHR39664:SF2">
    <property type="entry name" value="NUCLEIC ACID-BINDING PROTEIN, CONTAINING PIN DOMAIN-RELATED"/>
    <property type="match status" value="1"/>
</dbReference>
<evidence type="ECO:0000313" key="3">
    <source>
        <dbReference type="Proteomes" id="UP000603434"/>
    </source>
</evidence>
<sequence length="133" mass="15083">MKGLDTNVLVRYLTQDHQKQAQLAAKEIEGAVAKGEKLVIQPLVLCELVWVLESAYDFTKPQIVTVFDSIMRTAQFEIVDKGTVWQALNDYQKEKGDFSDYYIGRSNEKFGANVTLTFDKSLKDNKRFSLIGA</sequence>
<dbReference type="SUPFAM" id="SSF88723">
    <property type="entry name" value="PIN domain-like"/>
    <property type="match status" value="1"/>
</dbReference>
<proteinExistence type="predicted"/>
<evidence type="ECO:0000259" key="1">
    <source>
        <dbReference type="Pfam" id="PF01850"/>
    </source>
</evidence>
<comment type="caution">
    <text evidence="2">The sequence shown here is derived from an EMBL/GenBank/DDBJ whole genome shotgun (WGS) entry which is preliminary data.</text>
</comment>
<reference evidence="2 3" key="1">
    <citation type="submission" date="2020-08" db="EMBL/GenBank/DDBJ databases">
        <title>Bridging the membrane lipid divide: bacteria of the FCB group superphylum have the potential to synthesize archaeal ether lipids.</title>
        <authorList>
            <person name="Villanueva L."/>
            <person name="Von Meijenfeldt F.A.B."/>
            <person name="Westbye A.B."/>
            <person name="Yadav S."/>
            <person name="Hopmans E.C."/>
            <person name="Dutilh B.E."/>
            <person name="Sinninghe Damste J.S."/>
        </authorList>
    </citation>
    <scope>NUCLEOTIDE SEQUENCE [LARGE SCALE GENOMIC DNA]</scope>
    <source>
        <strain evidence="2">NIOZ-UU30</strain>
    </source>
</reference>
<accession>A0A8J6NST3</accession>
<dbReference type="Proteomes" id="UP000603434">
    <property type="component" value="Unassembled WGS sequence"/>
</dbReference>
<organism evidence="2 3">
    <name type="scientific">Candidatus Desulfatibia profunda</name>
    <dbReference type="NCBI Taxonomy" id="2841695"/>
    <lineage>
        <taxon>Bacteria</taxon>
        <taxon>Pseudomonadati</taxon>
        <taxon>Thermodesulfobacteriota</taxon>
        <taxon>Desulfobacteria</taxon>
        <taxon>Desulfobacterales</taxon>
        <taxon>Desulfobacterales incertae sedis</taxon>
        <taxon>Candidatus Desulfatibia</taxon>
    </lineage>
</organism>
<dbReference type="Gene3D" id="3.40.50.1010">
    <property type="entry name" value="5'-nuclease"/>
    <property type="match status" value="1"/>
</dbReference>
<dbReference type="EMBL" id="JACNJH010000030">
    <property type="protein sequence ID" value="MBC8359878.1"/>
    <property type="molecule type" value="Genomic_DNA"/>
</dbReference>
<dbReference type="PANTHER" id="PTHR39664">
    <property type="match status" value="1"/>
</dbReference>
<dbReference type="Pfam" id="PF01850">
    <property type="entry name" value="PIN"/>
    <property type="match status" value="1"/>
</dbReference>
<feature type="domain" description="PIN" evidence="1">
    <location>
        <begin position="4"/>
        <end position="124"/>
    </location>
</feature>
<dbReference type="CDD" id="cd18683">
    <property type="entry name" value="PIN_VapC-like"/>
    <property type="match status" value="1"/>
</dbReference>